<dbReference type="AlphaFoldDB" id="A0A382ZZW7"/>
<proteinExistence type="predicted"/>
<evidence type="ECO:0000313" key="1">
    <source>
        <dbReference type="EMBL" id="SVE00218.1"/>
    </source>
</evidence>
<protein>
    <submittedName>
        <fullName evidence="1">Uncharacterized protein</fullName>
    </submittedName>
</protein>
<organism evidence="1">
    <name type="scientific">marine metagenome</name>
    <dbReference type="NCBI Taxonomy" id="408172"/>
    <lineage>
        <taxon>unclassified sequences</taxon>
        <taxon>metagenomes</taxon>
        <taxon>ecological metagenomes</taxon>
    </lineage>
</organism>
<accession>A0A382ZZW7</accession>
<reference evidence="1" key="1">
    <citation type="submission" date="2018-05" db="EMBL/GenBank/DDBJ databases">
        <authorList>
            <person name="Lanie J.A."/>
            <person name="Ng W.-L."/>
            <person name="Kazmierczak K.M."/>
            <person name="Andrzejewski T.M."/>
            <person name="Davidsen T.M."/>
            <person name="Wayne K.J."/>
            <person name="Tettelin H."/>
            <person name="Glass J.I."/>
            <person name="Rusch D."/>
            <person name="Podicherti R."/>
            <person name="Tsui H.-C.T."/>
            <person name="Winkler M.E."/>
        </authorList>
    </citation>
    <scope>NUCLEOTIDE SEQUENCE</scope>
</reference>
<gene>
    <name evidence="1" type="ORF">METZ01_LOCUS453072</name>
</gene>
<dbReference type="EMBL" id="UINC01187476">
    <property type="protein sequence ID" value="SVE00218.1"/>
    <property type="molecule type" value="Genomic_DNA"/>
</dbReference>
<sequence length="42" mass="5168">MLAECIRSDQLSARQVQEELEADPKFKEWYFKRFLKNFQSTR</sequence>
<name>A0A382ZZW7_9ZZZZ</name>